<dbReference type="Proteomes" id="UP001176521">
    <property type="component" value="Unassembled WGS sequence"/>
</dbReference>
<keyword evidence="4 7" id="KW-0811">Translocation</keyword>
<proteinExistence type="inferred from homology"/>
<evidence type="ECO:0000256" key="1">
    <source>
        <dbReference type="ARBA" id="ARBA00022448"/>
    </source>
</evidence>
<evidence type="ECO:0000256" key="3">
    <source>
        <dbReference type="ARBA" id="ARBA00022927"/>
    </source>
</evidence>
<evidence type="ECO:0000313" key="10">
    <source>
        <dbReference type="Proteomes" id="UP001176521"/>
    </source>
</evidence>
<dbReference type="Gene3D" id="1.10.3450.20">
    <property type="match status" value="1"/>
</dbReference>
<sequence length="1132" mass="122797">MPAATRSRRAQARGAGADAASDATSAAAAASSALFPTGPSSVYDTFAHIFLQSDQLLPGRAGGVDEHGDDAAAATSVRERLLDPEHGIALQYAEACRAKWSEVSAQNNTTTRIASGGFDDMDEEGDGMGQDGEAEAGLWAYEYYAWMILHALSVERTQTRERFVRGEAEPQPSSNPYHPALLRASDVLAQSAALRELNIVREWLHTLLDPYEALPLTRPDGAGRNHQQSNSRGFASQRRDDSALNIVEVRKGYWTFTKNALRAAKRGGQIPASNSTVAGAAAGGLTPSTSIGSSLSGSGSSLFGGIRKSGVGIGGGAGAATMSQKVLKTLDPDAPCRASEGELANEDLVSCSEDIHASTTESIADKPSFSQAYERAFLRSLFVLTRAGKLHDALDLCRQADRPWRAASLRGAVPYFDPNLLNNGDGGMDPEALASLPQNPYGNRNRALWKATARKLAGMKTLDPYERALYGALSGSLEPVLACSSMRWEEALWAYVNAKLEAGIESGLRKSLYLAQQQQRAANERLRIKREYIEENEMQLEDQRFDDEGFATDSVGGNEARRARSAAAARLGLGVGNDLTLRPSEDETALETLSMADVFEQVEARVDRESNIVTGDNALFAAQRGIILGDIRPLLVTFASQMGLYAENLPPKEYHRYVRFFAHIVLYLRSLQSVWRQASAEANQEFEEFDDGAALGALLLPEPTCDDILREYIGVLQLTDQSDQLVALYSSQLLQRQAGVEQYAAYLLSMGRDTPADARSRALSRASEFGLSLGAVARRTVSLVFADLLPRLLPPLDVAQSELGSLRWQGDGGAGALSGQGPITPEEANLLHALEWLTFDEDTFGNAVLRCNQLARYFLASGRLAAARQALSRLPSDLLVNLSALSVSTDVDEDFFEKEDAEGYDGEDRARAEAGKLNHVEQLECLSWGNLFDALDAYGQYLNLATERDRVGSTAAKKTEYASNLRAVIEGAERAFKELFEGDWLRFDVDEDVPDNYETRLLEYKRIRQLFVPELIFSLHFMLFDSREIVPDALARALVLPNLVADGSHALWQDFISRPEDGGGAEEDETHDAAPTSIAAAGGSGGATKTNRLPEYLEAVRQAELVSLDSLGPDPFRAAILVADGAGDGEDE</sequence>
<keyword evidence="6 7" id="KW-0539">Nucleus</keyword>
<comment type="function">
    <text evidence="7">Functions as a component of the nuclear pore complex (NPC).</text>
</comment>
<evidence type="ECO:0000256" key="8">
    <source>
        <dbReference type="SAM" id="MobiDB-lite"/>
    </source>
</evidence>
<comment type="caution">
    <text evidence="9">The sequence shown here is derived from an EMBL/GenBank/DDBJ whole genome shotgun (WGS) entry which is preliminary data.</text>
</comment>
<dbReference type="AlphaFoldDB" id="A0AAN6GER7"/>
<reference evidence="9" key="1">
    <citation type="journal article" date="2023" name="PhytoFront">
        <title>Draft Genome Resources of Seven Strains of Tilletia horrida, Causal Agent of Kernel Smut of Rice.</title>
        <authorList>
            <person name="Khanal S."/>
            <person name="Antony Babu S."/>
            <person name="Zhou X.G."/>
        </authorList>
    </citation>
    <scope>NUCLEOTIDE SEQUENCE</scope>
    <source>
        <strain evidence="9">TX3</strain>
    </source>
</reference>
<evidence type="ECO:0000256" key="5">
    <source>
        <dbReference type="ARBA" id="ARBA00023132"/>
    </source>
</evidence>
<comment type="subcellular location">
    <subcellularLocation>
        <location evidence="7">Nucleus</location>
        <location evidence="7">Nuclear pore complex</location>
    </subcellularLocation>
    <subcellularLocation>
        <location evidence="7">Nucleus membrane</location>
    </subcellularLocation>
</comment>
<evidence type="ECO:0000313" key="9">
    <source>
        <dbReference type="EMBL" id="KAK0529412.1"/>
    </source>
</evidence>
<evidence type="ECO:0000256" key="7">
    <source>
        <dbReference type="RuleBase" id="RU365072"/>
    </source>
</evidence>
<evidence type="ECO:0000256" key="6">
    <source>
        <dbReference type="ARBA" id="ARBA00023242"/>
    </source>
</evidence>
<dbReference type="GO" id="GO:0017056">
    <property type="term" value="F:structural constituent of nuclear pore"/>
    <property type="evidence" value="ECO:0007669"/>
    <property type="project" value="UniProtKB-UniRule"/>
</dbReference>
<keyword evidence="7" id="KW-0472">Membrane</keyword>
<dbReference type="PANTHER" id="PTHR13003">
    <property type="entry name" value="NUP107-RELATED"/>
    <property type="match status" value="1"/>
</dbReference>
<dbReference type="InterPro" id="IPR007252">
    <property type="entry name" value="Nup84/Nup107"/>
</dbReference>
<keyword evidence="1 7" id="KW-0813">Transport</keyword>
<keyword evidence="3" id="KW-0653">Protein transport</keyword>
<accession>A0AAN6GER7</accession>
<dbReference type="GO" id="GO:0006606">
    <property type="term" value="P:protein import into nucleus"/>
    <property type="evidence" value="ECO:0007669"/>
    <property type="project" value="TreeGrafter"/>
</dbReference>
<keyword evidence="2" id="KW-0509">mRNA transport</keyword>
<feature type="compositionally biased region" description="Polar residues" evidence="8">
    <location>
        <begin position="225"/>
        <end position="234"/>
    </location>
</feature>
<gene>
    <name evidence="9" type="primary">NUP84</name>
    <name evidence="9" type="ORF">OC842_004248</name>
</gene>
<keyword evidence="10" id="KW-1185">Reference proteome</keyword>
<feature type="region of interest" description="Disordered" evidence="8">
    <location>
        <begin position="1056"/>
        <end position="1089"/>
    </location>
</feature>
<keyword evidence="5 7" id="KW-0906">Nuclear pore complex</keyword>
<dbReference type="GO" id="GO:0031965">
    <property type="term" value="C:nuclear membrane"/>
    <property type="evidence" value="ECO:0007669"/>
    <property type="project" value="UniProtKB-SubCell"/>
</dbReference>
<dbReference type="GO" id="GO:0031080">
    <property type="term" value="C:nuclear pore outer ring"/>
    <property type="evidence" value="ECO:0007669"/>
    <property type="project" value="TreeGrafter"/>
</dbReference>
<protein>
    <recommendedName>
        <fullName evidence="7">Nuclear pore complex protein</fullName>
    </recommendedName>
</protein>
<dbReference type="GO" id="GO:0006406">
    <property type="term" value="P:mRNA export from nucleus"/>
    <property type="evidence" value="ECO:0007669"/>
    <property type="project" value="TreeGrafter"/>
</dbReference>
<dbReference type="Gene3D" id="1.20.190.50">
    <property type="match status" value="1"/>
</dbReference>
<dbReference type="PANTHER" id="PTHR13003:SF2">
    <property type="entry name" value="NUCLEAR PORE COMPLEX PROTEIN NUP107"/>
    <property type="match status" value="1"/>
</dbReference>
<organism evidence="9 10">
    <name type="scientific">Tilletia horrida</name>
    <dbReference type="NCBI Taxonomy" id="155126"/>
    <lineage>
        <taxon>Eukaryota</taxon>
        <taxon>Fungi</taxon>
        <taxon>Dikarya</taxon>
        <taxon>Basidiomycota</taxon>
        <taxon>Ustilaginomycotina</taxon>
        <taxon>Exobasidiomycetes</taxon>
        <taxon>Tilletiales</taxon>
        <taxon>Tilletiaceae</taxon>
        <taxon>Tilletia</taxon>
    </lineage>
</organism>
<dbReference type="GO" id="GO:0000973">
    <property type="term" value="P:post-transcriptional tethering of RNA polymerase II gene DNA at nuclear periphery"/>
    <property type="evidence" value="ECO:0007669"/>
    <property type="project" value="TreeGrafter"/>
</dbReference>
<dbReference type="Pfam" id="PF04121">
    <property type="entry name" value="Nup84_Nup100"/>
    <property type="match status" value="2"/>
</dbReference>
<comment type="subunit">
    <text evidence="7">Part of the nuclear pore complex (NPC).</text>
</comment>
<name>A0AAN6GER7_9BASI</name>
<comment type="similarity">
    <text evidence="7">Belongs to the nucleoporin Nup84/Nup107 family.</text>
</comment>
<evidence type="ECO:0000256" key="4">
    <source>
        <dbReference type="ARBA" id="ARBA00023010"/>
    </source>
</evidence>
<dbReference type="EMBL" id="JAPDMQ010000244">
    <property type="protein sequence ID" value="KAK0529412.1"/>
    <property type="molecule type" value="Genomic_DNA"/>
</dbReference>
<feature type="region of interest" description="Disordered" evidence="8">
    <location>
        <begin position="217"/>
        <end position="237"/>
    </location>
</feature>
<evidence type="ECO:0000256" key="2">
    <source>
        <dbReference type="ARBA" id="ARBA00022816"/>
    </source>
</evidence>